<reference evidence="3 4" key="1">
    <citation type="submission" date="2015-03" db="EMBL/GenBank/DDBJ databases">
        <title>Comparative genomics of Pseudomonas insights into diversity of traits involved in vanlence and defense.</title>
        <authorList>
            <person name="Qin Y."/>
        </authorList>
    </citation>
    <scope>NUCLEOTIDE SEQUENCE [LARGE SCALE GENOMIC DNA]</scope>
    <source>
        <strain evidence="3 4">C3</strain>
    </source>
</reference>
<keyword evidence="1" id="KW-1133">Transmembrane helix</keyword>
<feature type="domain" description="Acyltransferase 3" evidence="2">
    <location>
        <begin position="14"/>
        <end position="306"/>
    </location>
</feature>
<evidence type="ECO:0000313" key="4">
    <source>
        <dbReference type="Proteomes" id="UP000033500"/>
    </source>
</evidence>
<keyword evidence="3" id="KW-0012">Acyltransferase</keyword>
<gene>
    <name evidence="3" type="ORF">VC34_11850</name>
</gene>
<evidence type="ECO:0000256" key="1">
    <source>
        <dbReference type="SAM" id="Phobius"/>
    </source>
</evidence>
<dbReference type="InterPro" id="IPR050879">
    <property type="entry name" value="Acyltransferase_3"/>
</dbReference>
<comment type="caution">
    <text evidence="3">The sequence shown here is derived from an EMBL/GenBank/DDBJ whole genome shotgun (WGS) entry which is preliminary data.</text>
</comment>
<feature type="transmembrane region" description="Helical" evidence="1">
    <location>
        <begin position="295"/>
        <end position="313"/>
    </location>
</feature>
<keyword evidence="1" id="KW-0812">Transmembrane</keyword>
<feature type="transmembrane region" description="Helical" evidence="1">
    <location>
        <begin position="116"/>
        <end position="142"/>
    </location>
</feature>
<dbReference type="RefSeq" id="WP_046046693.1">
    <property type="nucleotide sequence ID" value="NZ_LACD01000012.1"/>
</dbReference>
<proteinExistence type="predicted"/>
<dbReference type="PATRIC" id="fig|294.131.peg.433"/>
<feature type="transmembrane region" description="Helical" evidence="1">
    <location>
        <begin position="232"/>
        <end position="248"/>
    </location>
</feature>
<accession>A0A0F4TJP3</accession>
<dbReference type="Pfam" id="PF01757">
    <property type="entry name" value="Acyl_transf_3"/>
    <property type="match status" value="1"/>
</dbReference>
<dbReference type="AlphaFoldDB" id="A0A0F4TJP3"/>
<keyword evidence="1" id="KW-0472">Membrane</keyword>
<dbReference type="EMBL" id="LACD01000012">
    <property type="protein sequence ID" value="KJZ44648.1"/>
    <property type="molecule type" value="Genomic_DNA"/>
</dbReference>
<evidence type="ECO:0000259" key="2">
    <source>
        <dbReference type="Pfam" id="PF01757"/>
    </source>
</evidence>
<dbReference type="GO" id="GO:0000271">
    <property type="term" value="P:polysaccharide biosynthetic process"/>
    <property type="evidence" value="ECO:0007669"/>
    <property type="project" value="TreeGrafter"/>
</dbReference>
<protein>
    <submittedName>
        <fullName evidence="3">Acyltransferase</fullName>
    </submittedName>
</protein>
<dbReference type="Proteomes" id="UP000033500">
    <property type="component" value="Unassembled WGS sequence"/>
</dbReference>
<name>A0A0F4TJP3_PSEFL</name>
<feature type="transmembrane region" description="Helical" evidence="1">
    <location>
        <begin position="77"/>
        <end position="96"/>
    </location>
</feature>
<evidence type="ECO:0000313" key="3">
    <source>
        <dbReference type="EMBL" id="KJZ44648.1"/>
    </source>
</evidence>
<feature type="transmembrane region" description="Helical" evidence="1">
    <location>
        <begin position="260"/>
        <end position="283"/>
    </location>
</feature>
<dbReference type="PANTHER" id="PTHR23028:SF53">
    <property type="entry name" value="ACYL_TRANSF_3 DOMAIN-CONTAINING PROTEIN"/>
    <property type="match status" value="1"/>
</dbReference>
<dbReference type="PANTHER" id="PTHR23028">
    <property type="entry name" value="ACETYLTRANSFERASE"/>
    <property type="match status" value="1"/>
</dbReference>
<feature type="transmembrane region" description="Helical" evidence="1">
    <location>
        <begin position="199"/>
        <end position="220"/>
    </location>
</feature>
<feature type="transmembrane region" description="Helical" evidence="1">
    <location>
        <begin position="12"/>
        <end position="32"/>
    </location>
</feature>
<dbReference type="InterPro" id="IPR002656">
    <property type="entry name" value="Acyl_transf_3_dom"/>
</dbReference>
<feature type="transmembrane region" description="Helical" evidence="1">
    <location>
        <begin position="149"/>
        <end position="166"/>
    </location>
</feature>
<sequence>MNSDSVAGSRFSVLDGWRGISILLVLACHLLPLGPKPWQFNATAGVMGMAIFFTLSGFLITNFLLNNSSVVDFLIRRIFRVVPLAWLYMLIALPVMNSTPDFYIANFLFVANWPPMWLGSVNGHLWSLCMEVQFYFAIALLVVLMRNKWAVLIPVLCIAVTMYRVMNDVHVAINTYYRIDEILSGCILALIYNNRLGNILAKLPTQTAIAQIFLCLLFVLSCHPDAGFMNYFRPYLAAAMVGSTLLNSRTRVAQLLNNRVLFYIATISYALYVVHPLLIHTWLGSGDTVIKYLKRPLLFAAIFLTAHISTFYYEKWWIAFGKRFSKKVASQSVTSIG</sequence>
<organism evidence="3 4">
    <name type="scientific">Pseudomonas fluorescens</name>
    <dbReference type="NCBI Taxonomy" id="294"/>
    <lineage>
        <taxon>Bacteria</taxon>
        <taxon>Pseudomonadati</taxon>
        <taxon>Pseudomonadota</taxon>
        <taxon>Gammaproteobacteria</taxon>
        <taxon>Pseudomonadales</taxon>
        <taxon>Pseudomonadaceae</taxon>
        <taxon>Pseudomonas</taxon>
    </lineage>
</organism>
<dbReference type="GO" id="GO:0016020">
    <property type="term" value="C:membrane"/>
    <property type="evidence" value="ECO:0007669"/>
    <property type="project" value="TreeGrafter"/>
</dbReference>
<feature type="transmembrane region" description="Helical" evidence="1">
    <location>
        <begin position="172"/>
        <end position="192"/>
    </location>
</feature>
<dbReference type="GO" id="GO:0016747">
    <property type="term" value="F:acyltransferase activity, transferring groups other than amino-acyl groups"/>
    <property type="evidence" value="ECO:0007669"/>
    <property type="project" value="InterPro"/>
</dbReference>
<keyword evidence="3" id="KW-0808">Transferase</keyword>
<feature type="transmembrane region" description="Helical" evidence="1">
    <location>
        <begin position="44"/>
        <end position="65"/>
    </location>
</feature>